<evidence type="ECO:0000256" key="2">
    <source>
        <dbReference type="ARBA" id="ARBA00023002"/>
    </source>
</evidence>
<dbReference type="GO" id="GO:0004029">
    <property type="term" value="F:aldehyde dehydrogenase (NAD+) activity"/>
    <property type="evidence" value="ECO:0007669"/>
    <property type="project" value="UniProtKB-EC"/>
</dbReference>
<organism evidence="8 9">
    <name type="scientific">Pisum sativum</name>
    <name type="common">Garden pea</name>
    <name type="synonym">Lathyrus oleraceus</name>
    <dbReference type="NCBI Taxonomy" id="3888"/>
    <lineage>
        <taxon>Eukaryota</taxon>
        <taxon>Viridiplantae</taxon>
        <taxon>Streptophyta</taxon>
        <taxon>Embryophyta</taxon>
        <taxon>Tracheophyta</taxon>
        <taxon>Spermatophyta</taxon>
        <taxon>Magnoliopsida</taxon>
        <taxon>eudicotyledons</taxon>
        <taxon>Gunneridae</taxon>
        <taxon>Pentapetalae</taxon>
        <taxon>rosids</taxon>
        <taxon>fabids</taxon>
        <taxon>Fabales</taxon>
        <taxon>Fabaceae</taxon>
        <taxon>Papilionoideae</taxon>
        <taxon>50 kb inversion clade</taxon>
        <taxon>NPAAA clade</taxon>
        <taxon>Hologalegina</taxon>
        <taxon>IRL clade</taxon>
        <taxon>Fabeae</taxon>
        <taxon>Lathyrus</taxon>
    </lineage>
</organism>
<dbReference type="AlphaFoldDB" id="A0A9D4VUF8"/>
<dbReference type="PANTHER" id="PTHR43570">
    <property type="entry name" value="ALDEHYDE DEHYDROGENASE"/>
    <property type="match status" value="1"/>
</dbReference>
<dbReference type="Gramene" id="Psat7g212880.1">
    <property type="protein sequence ID" value="Psat7g212880.1.cds"/>
    <property type="gene ID" value="Psat7g212880"/>
</dbReference>
<evidence type="ECO:0000256" key="4">
    <source>
        <dbReference type="ARBA" id="ARBA00049194"/>
    </source>
</evidence>
<proteinExistence type="inferred from homology"/>
<sequence>MTHIIPKMGSIERELKNMREYFRSGITKEASWRESQLKGLRRFLKEKESDIFKALMHDLGKHRVEAFRDEIGTLLKTLNLAIKCLKDWMSSKNANLPALALLTSAEIVHEPLGLVLIISSWNFPFGLSLEPLIGAIAAGNTAVLKPSDLSASCSSLLASGIATYLDNKAIRVIEGGPEESEQLLQQKWDKIFFTGSARVGRAVMSAAATHLTPVTLELGGKCPAVVDSLSSSWDLDVTVKRIIVGKYGTCAGQACIAIDYVIVEKSYCSKLVELMKVWIKKMFGDNPKHCNTIARIVNRQHLFRLKKLFTDPKVKESVIYGGSVDEENLFIEPTILVNPPLDAAIMVDEVFGPLLPIITVEKIEDSIEFISSRPKPLALYVFTKNQTLQKRMISETSSGSVTFNDTVLQYAVDSLPFGGVGASGFGMYHGKFSFDTFSHQKAIVRRSFLTDFWYRYPPWTPNKFQLLEVSYNYDYLGLILVILGLKRPSKRQIVAC</sequence>
<evidence type="ECO:0000256" key="6">
    <source>
        <dbReference type="PIRSR" id="PIRSR036492-1"/>
    </source>
</evidence>
<gene>
    <name evidence="8" type="ORF">KIW84_075732</name>
</gene>
<dbReference type="GO" id="GO:0006081">
    <property type="term" value="P:aldehyde metabolic process"/>
    <property type="evidence" value="ECO:0007669"/>
    <property type="project" value="InterPro"/>
</dbReference>
<dbReference type="GO" id="GO:0009737">
    <property type="term" value="P:response to abscisic acid"/>
    <property type="evidence" value="ECO:0007669"/>
    <property type="project" value="UniProtKB-ARBA"/>
</dbReference>
<feature type="active site" evidence="6">
    <location>
        <position position="255"/>
    </location>
</feature>
<keyword evidence="3" id="KW-0520">NAD</keyword>
<dbReference type="EMBL" id="JAMSHJ010000007">
    <property type="protein sequence ID" value="KAI5390524.1"/>
    <property type="molecule type" value="Genomic_DNA"/>
</dbReference>
<name>A0A9D4VUF8_PEA</name>
<evidence type="ECO:0000256" key="3">
    <source>
        <dbReference type="ARBA" id="ARBA00023027"/>
    </source>
</evidence>
<dbReference type="PANTHER" id="PTHR43570:SF30">
    <property type="entry name" value="ALDEHYDE DEHYDROGENASE"/>
    <property type="match status" value="1"/>
</dbReference>
<dbReference type="PIRSF" id="PIRSF036492">
    <property type="entry name" value="ALDH"/>
    <property type="match status" value="1"/>
</dbReference>
<dbReference type="InterPro" id="IPR012394">
    <property type="entry name" value="Aldehyde_DH_NAD(P)"/>
</dbReference>
<protein>
    <recommendedName>
        <fullName evidence="5">Aldehyde dehydrogenase</fullName>
    </recommendedName>
</protein>
<dbReference type="OrthoDB" id="440325at2759"/>
<dbReference type="FunFam" id="3.40.605.10:FF:000004">
    <property type="entry name" value="Aldehyde dehydrogenase"/>
    <property type="match status" value="1"/>
</dbReference>
<accession>A0A9D4VUF8</accession>
<dbReference type="Proteomes" id="UP001058974">
    <property type="component" value="Chromosome 7"/>
</dbReference>
<comment type="similarity">
    <text evidence="1 5">Belongs to the aldehyde dehydrogenase family.</text>
</comment>
<comment type="caution">
    <text evidence="8">The sequence shown here is derived from an EMBL/GenBank/DDBJ whole genome shotgun (WGS) entry which is preliminary data.</text>
</comment>
<evidence type="ECO:0000256" key="5">
    <source>
        <dbReference type="PIRNR" id="PIRNR036492"/>
    </source>
</evidence>
<keyword evidence="9" id="KW-1185">Reference proteome</keyword>
<dbReference type="GO" id="GO:0005737">
    <property type="term" value="C:cytoplasm"/>
    <property type="evidence" value="ECO:0007669"/>
    <property type="project" value="TreeGrafter"/>
</dbReference>
<evidence type="ECO:0000256" key="1">
    <source>
        <dbReference type="ARBA" id="ARBA00009986"/>
    </source>
</evidence>
<dbReference type="SUPFAM" id="SSF53720">
    <property type="entry name" value="ALDH-like"/>
    <property type="match status" value="1"/>
</dbReference>
<feature type="domain" description="Aldehyde dehydrogenase" evidence="7">
    <location>
        <begin position="13"/>
        <end position="443"/>
    </location>
</feature>
<evidence type="ECO:0000313" key="8">
    <source>
        <dbReference type="EMBL" id="KAI5390524.1"/>
    </source>
</evidence>
<dbReference type="Gene3D" id="3.40.605.10">
    <property type="entry name" value="Aldehyde Dehydrogenase, Chain A, domain 1"/>
    <property type="match status" value="1"/>
</dbReference>
<evidence type="ECO:0000259" key="7">
    <source>
        <dbReference type="Pfam" id="PF00171"/>
    </source>
</evidence>
<dbReference type="FunFam" id="3.40.309.10:FF:000003">
    <property type="entry name" value="Aldehyde dehydrogenase"/>
    <property type="match status" value="1"/>
</dbReference>
<comment type="catalytic activity">
    <reaction evidence="4">
        <text>an aldehyde + NAD(+) + H2O = a carboxylate + NADH + 2 H(+)</text>
        <dbReference type="Rhea" id="RHEA:16185"/>
        <dbReference type="ChEBI" id="CHEBI:15377"/>
        <dbReference type="ChEBI" id="CHEBI:15378"/>
        <dbReference type="ChEBI" id="CHEBI:17478"/>
        <dbReference type="ChEBI" id="CHEBI:29067"/>
        <dbReference type="ChEBI" id="CHEBI:57540"/>
        <dbReference type="ChEBI" id="CHEBI:57945"/>
        <dbReference type="EC" id="1.2.1.3"/>
    </reaction>
</comment>
<feature type="active site" evidence="6">
    <location>
        <position position="217"/>
    </location>
</feature>
<dbReference type="Gene3D" id="3.40.309.10">
    <property type="entry name" value="Aldehyde Dehydrogenase, Chain A, domain 2"/>
    <property type="match status" value="1"/>
</dbReference>
<dbReference type="InterPro" id="IPR016163">
    <property type="entry name" value="Ald_DH_C"/>
</dbReference>
<dbReference type="Pfam" id="PF00171">
    <property type="entry name" value="Aldedh"/>
    <property type="match status" value="1"/>
</dbReference>
<dbReference type="InterPro" id="IPR015590">
    <property type="entry name" value="Aldehyde_DH_dom"/>
</dbReference>
<reference evidence="8 9" key="1">
    <citation type="journal article" date="2022" name="Nat. Genet.">
        <title>Improved pea reference genome and pan-genome highlight genomic features and evolutionary characteristics.</title>
        <authorList>
            <person name="Yang T."/>
            <person name="Liu R."/>
            <person name="Luo Y."/>
            <person name="Hu S."/>
            <person name="Wang D."/>
            <person name="Wang C."/>
            <person name="Pandey M.K."/>
            <person name="Ge S."/>
            <person name="Xu Q."/>
            <person name="Li N."/>
            <person name="Li G."/>
            <person name="Huang Y."/>
            <person name="Saxena R.K."/>
            <person name="Ji Y."/>
            <person name="Li M."/>
            <person name="Yan X."/>
            <person name="He Y."/>
            <person name="Liu Y."/>
            <person name="Wang X."/>
            <person name="Xiang C."/>
            <person name="Varshney R.K."/>
            <person name="Ding H."/>
            <person name="Gao S."/>
            <person name="Zong X."/>
        </authorList>
    </citation>
    <scope>NUCLEOTIDE SEQUENCE [LARGE SCALE GENOMIC DNA]</scope>
    <source>
        <strain evidence="8 9">cv. Zhongwan 6</strain>
    </source>
</reference>
<dbReference type="InterPro" id="IPR016162">
    <property type="entry name" value="Ald_DH_N"/>
</dbReference>
<dbReference type="GO" id="GO:0009414">
    <property type="term" value="P:response to water deprivation"/>
    <property type="evidence" value="ECO:0007669"/>
    <property type="project" value="UniProtKB-ARBA"/>
</dbReference>
<dbReference type="InterPro" id="IPR016161">
    <property type="entry name" value="Ald_DH/histidinol_DH"/>
</dbReference>
<evidence type="ECO:0000313" key="9">
    <source>
        <dbReference type="Proteomes" id="UP001058974"/>
    </source>
</evidence>
<dbReference type="Gramene" id="Psat07G0573200-T1">
    <property type="protein sequence ID" value="KAI5390524.1"/>
    <property type="gene ID" value="KIW84_075732"/>
</dbReference>
<keyword evidence="2 5" id="KW-0560">Oxidoreductase</keyword>